<protein>
    <submittedName>
        <fullName evidence="1">Uncharacterized protein</fullName>
    </submittedName>
</protein>
<accession>A0ACC1H7M0</accession>
<name>A0ACC1H7M0_9FUNG</name>
<gene>
    <name evidence="1" type="ORF">EV182_008172</name>
</gene>
<evidence type="ECO:0000313" key="1">
    <source>
        <dbReference type="EMBL" id="KAJ1670490.1"/>
    </source>
</evidence>
<reference evidence="1" key="1">
    <citation type="submission" date="2022-06" db="EMBL/GenBank/DDBJ databases">
        <title>Phylogenomic reconstructions and comparative analyses of Kickxellomycotina fungi.</title>
        <authorList>
            <person name="Reynolds N.K."/>
            <person name="Stajich J.E."/>
            <person name="Barry K."/>
            <person name="Grigoriev I.V."/>
            <person name="Crous P."/>
            <person name="Smith M.E."/>
        </authorList>
    </citation>
    <scope>NUCLEOTIDE SEQUENCE</scope>
    <source>
        <strain evidence="1">RSA 2271</strain>
    </source>
</reference>
<feature type="non-terminal residue" evidence="1">
    <location>
        <position position="1"/>
    </location>
</feature>
<dbReference type="EMBL" id="JAMZIH010009231">
    <property type="protein sequence ID" value="KAJ1670490.1"/>
    <property type="molecule type" value="Genomic_DNA"/>
</dbReference>
<keyword evidence="2" id="KW-1185">Reference proteome</keyword>
<sequence>DRKHLIQAAIVRIMKARKTMSHMDLINEVVNQLISRFQPQPKNIKRQIEVLIEKDYLERNEEMPDHYNYIS</sequence>
<dbReference type="Proteomes" id="UP001145114">
    <property type="component" value="Unassembled WGS sequence"/>
</dbReference>
<organism evidence="1 2">
    <name type="scientific">Spiromyces aspiralis</name>
    <dbReference type="NCBI Taxonomy" id="68401"/>
    <lineage>
        <taxon>Eukaryota</taxon>
        <taxon>Fungi</taxon>
        <taxon>Fungi incertae sedis</taxon>
        <taxon>Zoopagomycota</taxon>
        <taxon>Kickxellomycotina</taxon>
        <taxon>Kickxellomycetes</taxon>
        <taxon>Kickxellales</taxon>
        <taxon>Kickxellaceae</taxon>
        <taxon>Spiromyces</taxon>
    </lineage>
</organism>
<comment type="caution">
    <text evidence="1">The sequence shown here is derived from an EMBL/GenBank/DDBJ whole genome shotgun (WGS) entry which is preliminary data.</text>
</comment>
<evidence type="ECO:0000313" key="2">
    <source>
        <dbReference type="Proteomes" id="UP001145114"/>
    </source>
</evidence>
<proteinExistence type="predicted"/>